<reference evidence="2" key="1">
    <citation type="journal article" date="2023" name="Front. Mar. Sci.">
        <title>A new Merluccius polli reference genome to investigate the effects of global change in West African waters.</title>
        <authorList>
            <person name="Mateo J.L."/>
            <person name="Blanco-Fernandez C."/>
            <person name="Garcia-Vazquez E."/>
            <person name="Machado-Schiaffino G."/>
        </authorList>
    </citation>
    <scope>NUCLEOTIDE SEQUENCE</scope>
    <source>
        <strain evidence="2">C29</strain>
        <tissue evidence="2">Fin</tissue>
    </source>
</reference>
<evidence type="ECO:0000256" key="1">
    <source>
        <dbReference type="SAM" id="MobiDB-lite"/>
    </source>
</evidence>
<keyword evidence="3" id="KW-1185">Reference proteome</keyword>
<organism evidence="2 3">
    <name type="scientific">Merluccius polli</name>
    <name type="common">Benguela hake</name>
    <name type="synonym">Merluccius cadenati</name>
    <dbReference type="NCBI Taxonomy" id="89951"/>
    <lineage>
        <taxon>Eukaryota</taxon>
        <taxon>Metazoa</taxon>
        <taxon>Chordata</taxon>
        <taxon>Craniata</taxon>
        <taxon>Vertebrata</taxon>
        <taxon>Euteleostomi</taxon>
        <taxon>Actinopterygii</taxon>
        <taxon>Neopterygii</taxon>
        <taxon>Teleostei</taxon>
        <taxon>Neoteleostei</taxon>
        <taxon>Acanthomorphata</taxon>
        <taxon>Zeiogadaria</taxon>
        <taxon>Gadariae</taxon>
        <taxon>Gadiformes</taxon>
        <taxon>Gadoidei</taxon>
        <taxon>Merlucciidae</taxon>
        <taxon>Merluccius</taxon>
    </lineage>
</organism>
<dbReference type="Proteomes" id="UP001174136">
    <property type="component" value="Unassembled WGS sequence"/>
</dbReference>
<dbReference type="AlphaFoldDB" id="A0AA47NUQ7"/>
<feature type="region of interest" description="Disordered" evidence="1">
    <location>
        <begin position="80"/>
        <end position="99"/>
    </location>
</feature>
<evidence type="ECO:0000313" key="3">
    <source>
        <dbReference type="Proteomes" id="UP001174136"/>
    </source>
</evidence>
<dbReference type="EMBL" id="JAOPHQ010004451">
    <property type="protein sequence ID" value="KAK0139306.1"/>
    <property type="molecule type" value="Genomic_DNA"/>
</dbReference>
<proteinExistence type="predicted"/>
<gene>
    <name evidence="2" type="ORF">N1851_024055</name>
</gene>
<protein>
    <submittedName>
        <fullName evidence="2">Uncharacterized protein</fullName>
    </submittedName>
</protein>
<evidence type="ECO:0000313" key="2">
    <source>
        <dbReference type="EMBL" id="KAK0139306.1"/>
    </source>
</evidence>
<comment type="caution">
    <text evidence="2">The sequence shown here is derived from an EMBL/GenBank/DDBJ whole genome shotgun (WGS) entry which is preliminary data.</text>
</comment>
<name>A0AA47NUQ7_MERPO</name>
<sequence>MEAERRLGRKWRSRGLICPGPLERWRRCSERLRRPAGATVSAQVEVNKNRTLDVPTACAATWMSAPCCIESTTDLRPCAKKQADMPPPSWANRSIPPEV</sequence>
<accession>A0AA47NUQ7</accession>